<dbReference type="GO" id="GO:0005524">
    <property type="term" value="F:ATP binding"/>
    <property type="evidence" value="ECO:0007669"/>
    <property type="project" value="UniProtKB-KW"/>
</dbReference>
<evidence type="ECO:0000256" key="4">
    <source>
        <dbReference type="ARBA" id="ARBA00022741"/>
    </source>
</evidence>
<dbReference type="PANTHER" id="PTHR43851">
    <property type="match status" value="1"/>
</dbReference>
<dbReference type="InterPro" id="IPR051409">
    <property type="entry name" value="Atypical_kinase_ADCK"/>
</dbReference>
<gene>
    <name evidence="8" type="primary">Adck3</name>
    <name evidence="8" type="ORF">CM83_58777</name>
</gene>
<keyword evidence="3" id="KW-0808">Transferase</keyword>
<evidence type="ECO:0000259" key="7">
    <source>
        <dbReference type="Pfam" id="PF03109"/>
    </source>
</evidence>
<dbReference type="InterPro" id="IPR034646">
    <property type="entry name" value="ADCK3_dom"/>
</dbReference>
<organism evidence="8">
    <name type="scientific">Lygus hesperus</name>
    <name type="common">Western plant bug</name>
    <dbReference type="NCBI Taxonomy" id="30085"/>
    <lineage>
        <taxon>Eukaryota</taxon>
        <taxon>Metazoa</taxon>
        <taxon>Ecdysozoa</taxon>
        <taxon>Arthropoda</taxon>
        <taxon>Hexapoda</taxon>
        <taxon>Insecta</taxon>
        <taxon>Pterygota</taxon>
        <taxon>Neoptera</taxon>
        <taxon>Paraneoptera</taxon>
        <taxon>Hemiptera</taxon>
        <taxon>Heteroptera</taxon>
        <taxon>Panheteroptera</taxon>
        <taxon>Cimicomorpha</taxon>
        <taxon>Miridae</taxon>
        <taxon>Mirini</taxon>
        <taxon>Lygus</taxon>
    </lineage>
</organism>
<accession>A0A0A9WTR4</accession>
<dbReference type="GO" id="GO:0016740">
    <property type="term" value="F:transferase activity"/>
    <property type="evidence" value="ECO:0007669"/>
    <property type="project" value="UniProtKB-KW"/>
</dbReference>
<reference evidence="8" key="2">
    <citation type="submission" date="2014-07" db="EMBL/GenBank/DDBJ databases">
        <authorList>
            <person name="Hull J."/>
        </authorList>
    </citation>
    <scope>NUCLEOTIDE SEQUENCE</scope>
</reference>
<evidence type="ECO:0000256" key="2">
    <source>
        <dbReference type="ARBA" id="ARBA00009670"/>
    </source>
</evidence>
<comment type="pathway">
    <text evidence="1">Cofactor biosynthesis; ubiquinone biosynthesis.</text>
</comment>
<feature type="region of interest" description="Disordered" evidence="6">
    <location>
        <begin position="213"/>
        <end position="233"/>
    </location>
</feature>
<comment type="similarity">
    <text evidence="2">Belongs to the protein kinase superfamily. ADCK protein kinase family.</text>
</comment>
<proteinExistence type="inferred from homology"/>
<feature type="region of interest" description="Disordered" evidence="6">
    <location>
        <begin position="147"/>
        <end position="168"/>
    </location>
</feature>
<keyword evidence="4" id="KW-0547">Nucleotide-binding</keyword>
<dbReference type="CDD" id="cd13970">
    <property type="entry name" value="ABC1_ADCK3"/>
    <property type="match status" value="1"/>
</dbReference>
<dbReference type="GO" id="GO:0006744">
    <property type="term" value="P:ubiquinone biosynthetic process"/>
    <property type="evidence" value="ECO:0007669"/>
    <property type="project" value="TreeGrafter"/>
</dbReference>
<dbReference type="Pfam" id="PF03109">
    <property type="entry name" value="ABC1"/>
    <property type="match status" value="1"/>
</dbReference>
<dbReference type="PANTHER" id="PTHR43851:SF3">
    <property type="entry name" value="COENZYME Q8"/>
    <property type="match status" value="1"/>
</dbReference>
<evidence type="ECO:0000256" key="6">
    <source>
        <dbReference type="SAM" id="MobiDB-lite"/>
    </source>
</evidence>
<dbReference type="InterPro" id="IPR011009">
    <property type="entry name" value="Kinase-like_dom_sf"/>
</dbReference>
<dbReference type="InterPro" id="IPR004147">
    <property type="entry name" value="ABC1_dom"/>
</dbReference>
<evidence type="ECO:0000256" key="3">
    <source>
        <dbReference type="ARBA" id="ARBA00022679"/>
    </source>
</evidence>
<dbReference type="SUPFAM" id="SSF56112">
    <property type="entry name" value="Protein kinase-like (PK-like)"/>
    <property type="match status" value="1"/>
</dbReference>
<dbReference type="AlphaFoldDB" id="A0A0A9WTR4"/>
<evidence type="ECO:0000256" key="1">
    <source>
        <dbReference type="ARBA" id="ARBA00004749"/>
    </source>
</evidence>
<reference evidence="8" key="1">
    <citation type="journal article" date="2014" name="PLoS ONE">
        <title>Transcriptome-Based Identification of ABC Transporters in the Western Tarnished Plant Bug Lygus hesperus.</title>
        <authorList>
            <person name="Hull J.J."/>
            <person name="Chaney K."/>
            <person name="Geib S.M."/>
            <person name="Fabrick J.A."/>
            <person name="Brent C.S."/>
            <person name="Walsh D."/>
            <person name="Lavine L.C."/>
        </authorList>
    </citation>
    <scope>NUCLEOTIDE SEQUENCE</scope>
</reference>
<feature type="domain" description="ABC1 atypical kinase-like" evidence="7">
    <location>
        <begin position="325"/>
        <end position="566"/>
    </location>
</feature>
<sequence>MSQQIANDVYGVLRGLRRVTSESLRVKEKYAQKVWANSSIKTLAEDASSGISKSLFNSAASKSQGSNALERISVEALQRTNMVVEGVKALTSFIQGPGNQSQPSSFELETELPPEFTIPDDELLTHPELHAGTKNIISTTTAEIDPTSLDHQQGSRYPSPPELSEPLKLTPLDTSDSFKIAAVGASASLNAATLEPKLQSSLLESLIAPASTAETPKPLGAKQSIPKLGPTAKARKVPSTRIGRMISFGGLFAGLGVGTVAEVTRRTLGVNESLTDNPFLTAANVERIVSTMCKVRGAALKIGQLLSIQDSEIIPPALQAAFERVRQSADFMPTFQVEGVLKRELGEDWQSKFVEFDMKPFAAASIGQVHWGKLHDGSEVAVKIQYPGVAAGINSDIENLVSVLNIWNVFPAGMFIDKLVEVAKKELSWEVDYLREAECTRQFKKLLEPFPDYYVPRVMDDLCTKQVFTSELIEGFSVDKATEHDLETRNHICMLIMHLCLKELFEFRVMQTDPNWSNFFYNKETKQLILLDFGATRSYSKEFMDQYIRVIKAAADEDREGVLEMSRKMGFLTGYESKSMEEAHIDTVMILGEVFSEKAGVFDFGRQNTVRRVTHHVPTMLNQRLCPPPEEIYSIHRKISGVFLLCSKLKVQIPCRPMFMDIYNNYKFGEV</sequence>
<keyword evidence="5" id="KW-0067">ATP-binding</keyword>
<evidence type="ECO:0000313" key="8">
    <source>
        <dbReference type="EMBL" id="JAG11872.1"/>
    </source>
</evidence>
<evidence type="ECO:0000256" key="5">
    <source>
        <dbReference type="ARBA" id="ARBA00022840"/>
    </source>
</evidence>
<name>A0A0A9WTR4_LYGHE</name>
<dbReference type="EMBL" id="GBHO01031732">
    <property type="protein sequence ID" value="JAG11872.1"/>
    <property type="molecule type" value="Transcribed_RNA"/>
</dbReference>
<protein>
    <submittedName>
        <fullName evidence="8">Chaperone activity of bc1 complex-like, mitochondrial</fullName>
    </submittedName>
</protein>